<proteinExistence type="predicted"/>
<dbReference type="Gene3D" id="3.40.50.1820">
    <property type="entry name" value="alpha/beta hydrolase"/>
    <property type="match status" value="1"/>
</dbReference>
<feature type="region of interest" description="Disordered" evidence="1">
    <location>
        <begin position="1"/>
        <end position="30"/>
    </location>
</feature>
<evidence type="ECO:0000313" key="4">
    <source>
        <dbReference type="Proteomes" id="UP001215280"/>
    </source>
</evidence>
<evidence type="ECO:0000313" key="3">
    <source>
        <dbReference type="EMBL" id="KAJ7751531.1"/>
    </source>
</evidence>
<gene>
    <name evidence="3" type="ORF">DFH07DRAFT_922048</name>
</gene>
<dbReference type="PANTHER" id="PTHR11559">
    <property type="entry name" value="CARBOXYLESTERASE"/>
    <property type="match status" value="1"/>
</dbReference>
<dbReference type="Pfam" id="PF00135">
    <property type="entry name" value="COesterase"/>
    <property type="match status" value="1"/>
</dbReference>
<dbReference type="InterPro" id="IPR050309">
    <property type="entry name" value="Type-B_Carboxylest/Lipase"/>
</dbReference>
<dbReference type="GO" id="GO:0016787">
    <property type="term" value="F:hydrolase activity"/>
    <property type="evidence" value="ECO:0007669"/>
    <property type="project" value="UniProtKB-KW"/>
</dbReference>
<organism evidence="3 4">
    <name type="scientific">Mycena maculata</name>
    <dbReference type="NCBI Taxonomy" id="230809"/>
    <lineage>
        <taxon>Eukaryota</taxon>
        <taxon>Fungi</taxon>
        <taxon>Dikarya</taxon>
        <taxon>Basidiomycota</taxon>
        <taxon>Agaricomycotina</taxon>
        <taxon>Agaricomycetes</taxon>
        <taxon>Agaricomycetidae</taxon>
        <taxon>Agaricales</taxon>
        <taxon>Marasmiineae</taxon>
        <taxon>Mycenaceae</taxon>
        <taxon>Mycena</taxon>
    </lineage>
</organism>
<protein>
    <submittedName>
        <fullName evidence="3">Alpha/Beta hydrolase protein</fullName>
    </submittedName>
</protein>
<evidence type="ECO:0000259" key="2">
    <source>
        <dbReference type="Pfam" id="PF00135"/>
    </source>
</evidence>
<name>A0AAD7N9J4_9AGAR</name>
<dbReference type="Proteomes" id="UP001215280">
    <property type="component" value="Unassembled WGS sequence"/>
</dbReference>
<dbReference type="EMBL" id="JARJLG010000078">
    <property type="protein sequence ID" value="KAJ7751531.1"/>
    <property type="molecule type" value="Genomic_DNA"/>
</dbReference>
<dbReference type="InterPro" id="IPR002018">
    <property type="entry name" value="CarbesteraseB"/>
</dbReference>
<accession>A0AAD7N9J4</accession>
<evidence type="ECO:0000256" key="1">
    <source>
        <dbReference type="SAM" id="MobiDB-lite"/>
    </source>
</evidence>
<keyword evidence="3" id="KW-0378">Hydrolase</keyword>
<dbReference type="SUPFAM" id="SSF53474">
    <property type="entry name" value="alpha/beta-Hydrolases"/>
    <property type="match status" value="1"/>
</dbReference>
<feature type="compositionally biased region" description="Low complexity" evidence="1">
    <location>
        <begin position="13"/>
        <end position="26"/>
    </location>
</feature>
<dbReference type="AlphaFoldDB" id="A0AAD7N9J4"/>
<sequence length="411" mass="44416">MPCTRETRPRPPASQTAPSHSTATSATRRRPWADLNAGLLDQRAGLEWIQRHIAQLGGDHANVMIYGESAGGASVVMQVAAYGGSKPVPFKRATAQSIGFGPTNTGKQTDAFFESATAFIGYPTSGSDAMPCLRNASVGAIVGAINHVQNGAFAPVIEGPTGFLPDLPSRLIADGKINDVEFVGGHCTGDGKTFAGGSSDDFQTDDNIRRLIFSRWPGVSNNTIDQALAIYPEPNATGSPFATQWERASTMAGEIIFTCMDWFHAEKMTSDGIENVFSYSWNAPDTVLYDANPYLGAAHTSDLYYLFDVLITFLSTFANAGNSFTPFNTSEATLAREAIAYWTSFAPSTDKESTSPTWESFAVPHSAARRRLELTRGGDVVINSTMENITEAKIQRCQFWMSENVTAETRV</sequence>
<reference evidence="3" key="1">
    <citation type="submission" date="2023-03" db="EMBL/GenBank/DDBJ databases">
        <title>Massive genome expansion in bonnet fungi (Mycena s.s.) driven by repeated elements and novel gene families across ecological guilds.</title>
        <authorList>
            <consortium name="Lawrence Berkeley National Laboratory"/>
            <person name="Harder C.B."/>
            <person name="Miyauchi S."/>
            <person name="Viragh M."/>
            <person name="Kuo A."/>
            <person name="Thoen E."/>
            <person name="Andreopoulos B."/>
            <person name="Lu D."/>
            <person name="Skrede I."/>
            <person name="Drula E."/>
            <person name="Henrissat B."/>
            <person name="Morin E."/>
            <person name="Kohler A."/>
            <person name="Barry K."/>
            <person name="LaButti K."/>
            <person name="Morin E."/>
            <person name="Salamov A."/>
            <person name="Lipzen A."/>
            <person name="Mereny Z."/>
            <person name="Hegedus B."/>
            <person name="Baldrian P."/>
            <person name="Stursova M."/>
            <person name="Weitz H."/>
            <person name="Taylor A."/>
            <person name="Grigoriev I.V."/>
            <person name="Nagy L.G."/>
            <person name="Martin F."/>
            <person name="Kauserud H."/>
        </authorList>
    </citation>
    <scope>NUCLEOTIDE SEQUENCE</scope>
    <source>
        <strain evidence="3">CBHHK188m</strain>
    </source>
</reference>
<dbReference type="InterPro" id="IPR029058">
    <property type="entry name" value="AB_hydrolase_fold"/>
</dbReference>
<comment type="caution">
    <text evidence="3">The sequence shown here is derived from an EMBL/GenBank/DDBJ whole genome shotgun (WGS) entry which is preliminary data.</text>
</comment>
<keyword evidence="4" id="KW-1185">Reference proteome</keyword>
<feature type="domain" description="Carboxylesterase type B" evidence="2">
    <location>
        <begin position="36"/>
        <end position="385"/>
    </location>
</feature>